<keyword evidence="8" id="KW-0966">Cell projection</keyword>
<dbReference type="GO" id="GO:0005886">
    <property type="term" value="C:plasma membrane"/>
    <property type="evidence" value="ECO:0007669"/>
    <property type="project" value="UniProtKB-SubCell"/>
</dbReference>
<dbReference type="AlphaFoldDB" id="A0AAN1Y083"/>
<keyword evidence="9" id="KW-1185">Reference proteome</keyword>
<dbReference type="RefSeq" id="WP_317995149.1">
    <property type="nucleotide sequence ID" value="NZ_AP025523.1"/>
</dbReference>
<keyword evidence="6 7" id="KW-0472">Membrane</keyword>
<evidence type="ECO:0000256" key="1">
    <source>
        <dbReference type="ARBA" id="ARBA00004651"/>
    </source>
</evidence>
<feature type="transmembrane region" description="Helical" evidence="7">
    <location>
        <begin position="49"/>
        <end position="68"/>
    </location>
</feature>
<dbReference type="PRINTS" id="PR00952">
    <property type="entry name" value="TYPE3IMQPROT"/>
</dbReference>
<comment type="similarity">
    <text evidence="2">Belongs to the FliQ/MopD/SpaQ family.</text>
</comment>
<dbReference type="PANTHER" id="PTHR34040">
    <property type="entry name" value="FLAGELLAR BIOSYNTHETIC PROTEIN FLIQ"/>
    <property type="match status" value="1"/>
</dbReference>
<evidence type="ECO:0000256" key="3">
    <source>
        <dbReference type="ARBA" id="ARBA00022475"/>
    </source>
</evidence>
<evidence type="ECO:0000256" key="7">
    <source>
        <dbReference type="SAM" id="Phobius"/>
    </source>
</evidence>
<dbReference type="InterPro" id="IPR002191">
    <property type="entry name" value="Bac_export_3"/>
</dbReference>
<keyword evidence="3" id="KW-1003">Cell membrane</keyword>
<dbReference type="KEGG" id="vab:WPS_28430"/>
<reference evidence="8 9" key="1">
    <citation type="journal article" date="2022" name="ISME Commun">
        <title>Vulcanimicrobium alpinus gen. nov. sp. nov., the first cultivated representative of the candidate phylum 'Eremiobacterota', is a metabolically versatile aerobic anoxygenic phototroph.</title>
        <authorList>
            <person name="Yabe S."/>
            <person name="Muto K."/>
            <person name="Abe K."/>
            <person name="Yokota A."/>
            <person name="Staudigel H."/>
            <person name="Tebo B.M."/>
        </authorList>
    </citation>
    <scope>NUCLEOTIDE SEQUENCE [LARGE SCALE GENOMIC DNA]</scope>
    <source>
        <strain evidence="8 9">WC8-2</strain>
    </source>
</reference>
<keyword evidence="4 7" id="KW-0812">Transmembrane</keyword>
<dbReference type="EMBL" id="AP025523">
    <property type="protein sequence ID" value="BDE07567.1"/>
    <property type="molecule type" value="Genomic_DNA"/>
</dbReference>
<evidence type="ECO:0000256" key="4">
    <source>
        <dbReference type="ARBA" id="ARBA00022692"/>
    </source>
</evidence>
<feature type="transmembrane region" description="Helical" evidence="7">
    <location>
        <begin position="12"/>
        <end position="37"/>
    </location>
</feature>
<proteinExistence type="inferred from homology"/>
<dbReference type="GO" id="GO:0009306">
    <property type="term" value="P:protein secretion"/>
    <property type="evidence" value="ECO:0007669"/>
    <property type="project" value="InterPro"/>
</dbReference>
<keyword evidence="8" id="KW-0282">Flagellum</keyword>
<dbReference type="PANTHER" id="PTHR34040:SF2">
    <property type="entry name" value="FLAGELLAR BIOSYNTHETIC PROTEIN FLIQ"/>
    <property type="match status" value="1"/>
</dbReference>
<protein>
    <submittedName>
        <fullName evidence="8">Flagellar biosynthetic protein FliQ</fullName>
    </submittedName>
</protein>
<evidence type="ECO:0000313" key="9">
    <source>
        <dbReference type="Proteomes" id="UP001317532"/>
    </source>
</evidence>
<keyword evidence="8" id="KW-0969">Cilium</keyword>
<name>A0AAN1Y083_UNVUL</name>
<evidence type="ECO:0000256" key="6">
    <source>
        <dbReference type="ARBA" id="ARBA00023136"/>
    </source>
</evidence>
<dbReference type="Pfam" id="PF01313">
    <property type="entry name" value="Bac_export_3"/>
    <property type="match status" value="1"/>
</dbReference>
<sequence>MDAFDGLVRDALLTTAVLALPILVVATAIGAAVAILQAATQVQEQTLTLLPKLVAIGAMLAVFGRFGIDLCARLVVEAIARIPELVRG</sequence>
<evidence type="ECO:0000313" key="8">
    <source>
        <dbReference type="EMBL" id="BDE07567.1"/>
    </source>
</evidence>
<dbReference type="Proteomes" id="UP001317532">
    <property type="component" value="Chromosome"/>
</dbReference>
<comment type="subcellular location">
    <subcellularLocation>
        <location evidence="1">Cell membrane</location>
        <topology evidence="1">Multi-pass membrane protein</topology>
    </subcellularLocation>
</comment>
<evidence type="ECO:0000256" key="5">
    <source>
        <dbReference type="ARBA" id="ARBA00022989"/>
    </source>
</evidence>
<accession>A0AAN1Y083</accession>
<keyword evidence="5 7" id="KW-1133">Transmembrane helix</keyword>
<evidence type="ECO:0000256" key="2">
    <source>
        <dbReference type="ARBA" id="ARBA00006156"/>
    </source>
</evidence>
<gene>
    <name evidence="8" type="primary">fliQ</name>
    <name evidence="8" type="ORF">WPS_28430</name>
</gene>
<organism evidence="8 9">
    <name type="scientific">Vulcanimicrobium alpinum</name>
    <dbReference type="NCBI Taxonomy" id="3016050"/>
    <lineage>
        <taxon>Bacteria</taxon>
        <taxon>Bacillati</taxon>
        <taxon>Vulcanimicrobiota</taxon>
        <taxon>Vulcanimicrobiia</taxon>
        <taxon>Vulcanimicrobiales</taxon>
        <taxon>Vulcanimicrobiaceae</taxon>
        <taxon>Vulcanimicrobium</taxon>
    </lineage>
</organism>